<evidence type="ECO:0000256" key="1">
    <source>
        <dbReference type="ARBA" id="ARBA00009023"/>
    </source>
</evidence>
<reference evidence="4 5" key="1">
    <citation type="submission" date="2019-03" db="EMBL/GenBank/DDBJ databases">
        <title>Genomic Encyclopedia of Type Strains, Phase IV (KMG-IV): sequencing the most valuable type-strain genomes for metagenomic binning, comparative biology and taxonomic classification.</title>
        <authorList>
            <person name="Goeker M."/>
        </authorList>
    </citation>
    <scope>NUCLEOTIDE SEQUENCE [LARGE SCALE GENOMIC DNA]</scope>
    <source>
        <strain evidence="4 5">DSM 23802</strain>
    </source>
</reference>
<gene>
    <name evidence="4" type="ORF">EDD72_11620</name>
</gene>
<dbReference type="InterPro" id="IPR004682">
    <property type="entry name" value="TRAP_DctP"/>
</dbReference>
<dbReference type="AlphaFoldDB" id="A0A4R3KC46"/>
<dbReference type="Gene3D" id="3.40.190.170">
    <property type="entry name" value="Bacterial extracellular solute-binding protein, family 7"/>
    <property type="match status" value="1"/>
</dbReference>
<keyword evidence="2" id="KW-0813">Transport</keyword>
<dbReference type="EMBL" id="SMAB01000016">
    <property type="protein sequence ID" value="TCS80600.1"/>
    <property type="molecule type" value="Genomic_DNA"/>
</dbReference>
<dbReference type="PANTHER" id="PTHR33376:SF7">
    <property type="entry name" value="C4-DICARBOXYLATE-BINDING PROTEIN DCTB"/>
    <property type="match status" value="1"/>
</dbReference>
<evidence type="ECO:0000256" key="3">
    <source>
        <dbReference type="ARBA" id="ARBA00022729"/>
    </source>
</evidence>
<accession>A0A4R3KC46</accession>
<dbReference type="PANTHER" id="PTHR33376">
    <property type="match status" value="1"/>
</dbReference>
<sequence>MKSPVSQNRKYRKVFWLLSILIWVFLTVGCQKYAKDYEQFSQNEKIIIRFSHVVGEDTPKGQAARKFAQLMKERSKGKVEVQVFANGSLYRDGEEWEALQRNDVQIIAPAMSKLIQKIPELQVFDLPFYYENLEQIHQLADGKVGKMVFESAKKNKVLPLAIWDNGFKQFTNRDHSLHTPKDFTNLKFRIMPSPILEDQFSLLGAKAEARNFNDVYQALKNKEVDGQENTISNIYTKRFFDVQDYLILSNHGYLGYLVMMNKDFFNTLSPEIQKMIQTTMNEVTIWERKKAQEIEQNQLKQMRECQCIKIETLTREEKDEFKKLYQPLYQKVKRDLGKVMDETEIIVNQKK</sequence>
<dbReference type="PROSITE" id="PS51257">
    <property type="entry name" value="PROKAR_LIPOPROTEIN"/>
    <property type="match status" value="1"/>
</dbReference>
<dbReference type="Pfam" id="PF03480">
    <property type="entry name" value="DctP"/>
    <property type="match status" value="1"/>
</dbReference>
<evidence type="ECO:0000313" key="5">
    <source>
        <dbReference type="Proteomes" id="UP000295788"/>
    </source>
</evidence>
<keyword evidence="3" id="KW-0732">Signal</keyword>
<dbReference type="NCBIfam" id="TIGR00787">
    <property type="entry name" value="dctP"/>
    <property type="match status" value="1"/>
</dbReference>
<dbReference type="InterPro" id="IPR038404">
    <property type="entry name" value="TRAP_DctP_sf"/>
</dbReference>
<evidence type="ECO:0000313" key="4">
    <source>
        <dbReference type="EMBL" id="TCS80600.1"/>
    </source>
</evidence>
<dbReference type="NCBIfam" id="NF037995">
    <property type="entry name" value="TRAP_S1"/>
    <property type="match status" value="1"/>
</dbReference>
<comment type="similarity">
    <text evidence="1">Belongs to the bacterial solute-binding protein 7 family.</text>
</comment>
<organism evidence="4 5">
    <name type="scientific">Tepidibacillus fermentans</name>
    <dbReference type="NCBI Taxonomy" id="1281767"/>
    <lineage>
        <taxon>Bacteria</taxon>
        <taxon>Bacillati</taxon>
        <taxon>Bacillota</taxon>
        <taxon>Bacilli</taxon>
        <taxon>Bacillales</taxon>
        <taxon>Bacillaceae</taxon>
        <taxon>Tepidibacillus</taxon>
    </lineage>
</organism>
<keyword evidence="5" id="KW-1185">Reference proteome</keyword>
<dbReference type="Proteomes" id="UP000295788">
    <property type="component" value="Unassembled WGS sequence"/>
</dbReference>
<dbReference type="OrthoDB" id="9776801at2"/>
<dbReference type="GO" id="GO:0055085">
    <property type="term" value="P:transmembrane transport"/>
    <property type="evidence" value="ECO:0007669"/>
    <property type="project" value="InterPro"/>
</dbReference>
<proteinExistence type="inferred from homology"/>
<dbReference type="InterPro" id="IPR018389">
    <property type="entry name" value="DctP_fam"/>
</dbReference>
<name>A0A4R3KC46_9BACI</name>
<dbReference type="PIRSF" id="PIRSF006470">
    <property type="entry name" value="DctB"/>
    <property type="match status" value="1"/>
</dbReference>
<evidence type="ECO:0000256" key="2">
    <source>
        <dbReference type="ARBA" id="ARBA00022448"/>
    </source>
</evidence>
<dbReference type="GO" id="GO:0030288">
    <property type="term" value="C:outer membrane-bounded periplasmic space"/>
    <property type="evidence" value="ECO:0007669"/>
    <property type="project" value="InterPro"/>
</dbReference>
<protein>
    <submittedName>
        <fullName evidence="4">C4-dicarboxylate-binding protein DctP</fullName>
    </submittedName>
</protein>
<comment type="caution">
    <text evidence="4">The sequence shown here is derived from an EMBL/GenBank/DDBJ whole genome shotgun (WGS) entry which is preliminary data.</text>
</comment>